<feature type="compositionally biased region" description="Basic and acidic residues" evidence="1">
    <location>
        <begin position="225"/>
        <end position="235"/>
    </location>
</feature>
<sequence length="308" mass="34245">MPSFESFSASVVVDGQPLNEYNVETSSKNGCTTVTCWIASEAGKQYKVQWKDTVCATNRDGQVYVDGIYCGGKLLRSGYKNRVRVLGGIKTSPTSLRPFEFSHLNMTDNEDVGEMPINVGQIELRIYRWQETHTKKTQSTRGLSLPAEQTFNEKAKKGIDHQTRFGEVVHVETKNLASGKAIGKAFLQFHFRYGPLAVLQANGIAPPPQTASSSNHSSRAKKHPREGSTEDVKPAIRDIVEIESDDDDPEKEIERLYARLDELKAKHGDRADRKKVKREPDECTVKREGGSAIGPLFIDLTQTNTCSA</sequence>
<feature type="region of interest" description="Disordered" evidence="1">
    <location>
        <begin position="204"/>
        <end position="235"/>
    </location>
</feature>
<gene>
    <name evidence="3" type="ORF">BDP27DRAFT_1336068</name>
</gene>
<evidence type="ECO:0000256" key="1">
    <source>
        <dbReference type="SAM" id="MobiDB-lite"/>
    </source>
</evidence>
<dbReference type="AlphaFoldDB" id="A0A9P5PGB4"/>
<proteinExistence type="predicted"/>
<dbReference type="InterPro" id="IPR057678">
    <property type="entry name" value="DUF7918"/>
</dbReference>
<name>A0A9P5PGB4_9AGAR</name>
<dbReference type="PANTHER" id="PTHR36223:SF1">
    <property type="entry name" value="TRANSCRIPTION ELONGATION FACTOR EAF N-TERMINAL DOMAIN-CONTAINING PROTEIN"/>
    <property type="match status" value="1"/>
</dbReference>
<evidence type="ECO:0000259" key="2">
    <source>
        <dbReference type="Pfam" id="PF25534"/>
    </source>
</evidence>
<keyword evidence="4" id="KW-1185">Reference proteome</keyword>
<protein>
    <recommendedName>
        <fullName evidence="2">DUF7918 domain-containing protein</fullName>
    </recommendedName>
</protein>
<feature type="non-terminal residue" evidence="3">
    <location>
        <position position="1"/>
    </location>
</feature>
<dbReference type="EMBL" id="JADNRY010000160">
    <property type="protein sequence ID" value="KAF9062863.1"/>
    <property type="molecule type" value="Genomic_DNA"/>
</dbReference>
<feature type="domain" description="DUF7918" evidence="2">
    <location>
        <begin position="8"/>
        <end position="206"/>
    </location>
</feature>
<evidence type="ECO:0000313" key="3">
    <source>
        <dbReference type="EMBL" id="KAF9062863.1"/>
    </source>
</evidence>
<dbReference type="Proteomes" id="UP000772434">
    <property type="component" value="Unassembled WGS sequence"/>
</dbReference>
<organism evidence="3 4">
    <name type="scientific">Rhodocollybia butyracea</name>
    <dbReference type="NCBI Taxonomy" id="206335"/>
    <lineage>
        <taxon>Eukaryota</taxon>
        <taxon>Fungi</taxon>
        <taxon>Dikarya</taxon>
        <taxon>Basidiomycota</taxon>
        <taxon>Agaricomycotina</taxon>
        <taxon>Agaricomycetes</taxon>
        <taxon>Agaricomycetidae</taxon>
        <taxon>Agaricales</taxon>
        <taxon>Marasmiineae</taxon>
        <taxon>Omphalotaceae</taxon>
        <taxon>Rhodocollybia</taxon>
    </lineage>
</organism>
<accession>A0A9P5PGB4</accession>
<dbReference type="PANTHER" id="PTHR36223">
    <property type="entry name" value="BETA-LACTAMASE-TYPE TRANSPEPTIDASE FOLD DOMAIN CONTAINING PROTEIN"/>
    <property type="match status" value="1"/>
</dbReference>
<comment type="caution">
    <text evidence="3">The sequence shown here is derived from an EMBL/GenBank/DDBJ whole genome shotgun (WGS) entry which is preliminary data.</text>
</comment>
<evidence type="ECO:0000313" key="4">
    <source>
        <dbReference type="Proteomes" id="UP000772434"/>
    </source>
</evidence>
<dbReference type="Pfam" id="PF25534">
    <property type="entry name" value="DUF7918"/>
    <property type="match status" value="1"/>
</dbReference>
<dbReference type="OrthoDB" id="3364132at2759"/>
<reference evidence="3" key="1">
    <citation type="submission" date="2020-11" db="EMBL/GenBank/DDBJ databases">
        <authorList>
            <consortium name="DOE Joint Genome Institute"/>
            <person name="Ahrendt S."/>
            <person name="Riley R."/>
            <person name="Andreopoulos W."/>
            <person name="Labutti K."/>
            <person name="Pangilinan J."/>
            <person name="Ruiz-Duenas F.J."/>
            <person name="Barrasa J.M."/>
            <person name="Sanchez-Garcia M."/>
            <person name="Camarero S."/>
            <person name="Miyauchi S."/>
            <person name="Serrano A."/>
            <person name="Linde D."/>
            <person name="Babiker R."/>
            <person name="Drula E."/>
            <person name="Ayuso-Fernandez I."/>
            <person name="Pacheco R."/>
            <person name="Padilla G."/>
            <person name="Ferreira P."/>
            <person name="Barriuso J."/>
            <person name="Kellner H."/>
            <person name="Castanera R."/>
            <person name="Alfaro M."/>
            <person name="Ramirez L."/>
            <person name="Pisabarro A.G."/>
            <person name="Kuo A."/>
            <person name="Tritt A."/>
            <person name="Lipzen A."/>
            <person name="He G."/>
            <person name="Yan M."/>
            <person name="Ng V."/>
            <person name="Cullen D."/>
            <person name="Martin F."/>
            <person name="Rosso M.-N."/>
            <person name="Henrissat B."/>
            <person name="Hibbett D."/>
            <person name="Martinez A.T."/>
            <person name="Grigoriev I.V."/>
        </authorList>
    </citation>
    <scope>NUCLEOTIDE SEQUENCE</scope>
    <source>
        <strain evidence="3">AH 40177</strain>
    </source>
</reference>
<feature type="region of interest" description="Disordered" evidence="1">
    <location>
        <begin position="267"/>
        <end position="289"/>
    </location>
</feature>